<evidence type="ECO:0000313" key="3">
    <source>
        <dbReference type="EMBL" id="OAT23861.1"/>
    </source>
</evidence>
<evidence type="ECO:0000313" key="4">
    <source>
        <dbReference type="Proteomes" id="UP000078504"/>
    </source>
</evidence>
<proteinExistence type="inferred from homology"/>
<dbReference type="Pfam" id="PF03795">
    <property type="entry name" value="YCII"/>
    <property type="match status" value="1"/>
</dbReference>
<evidence type="ECO:0000256" key="1">
    <source>
        <dbReference type="ARBA" id="ARBA00007689"/>
    </source>
</evidence>
<protein>
    <recommendedName>
        <fullName evidence="2">YCII-related domain-containing protein</fullName>
    </recommendedName>
</protein>
<dbReference type="Gene3D" id="3.30.70.1060">
    <property type="entry name" value="Dimeric alpha+beta barrel"/>
    <property type="match status" value="1"/>
</dbReference>
<sequence length="91" mass="10612">MYLINITVNDDITAEQHEALFTSHVSWFQQYFNTGNFVLIGPYSDRERAGVIIAQTDSREELEAILKEDAYYPNLAEYEIREFTPKMVGSW</sequence>
<dbReference type="Proteomes" id="UP000078504">
    <property type="component" value="Unassembled WGS sequence"/>
</dbReference>
<dbReference type="EMBL" id="LXEP01000003">
    <property type="protein sequence ID" value="OAT23861.1"/>
    <property type="molecule type" value="Genomic_DNA"/>
</dbReference>
<dbReference type="PANTHER" id="PTHR37828:SF1">
    <property type="entry name" value="YCII-RELATED DOMAIN-CONTAINING PROTEIN"/>
    <property type="match status" value="1"/>
</dbReference>
<dbReference type="InterPro" id="IPR011008">
    <property type="entry name" value="Dimeric_a/b-barrel"/>
</dbReference>
<reference evidence="3 4" key="1">
    <citation type="submission" date="2016-04" db="EMBL/GenBank/DDBJ databases">
        <title>ATOL: Assembling a taxonomically balanced genome-scale reconstruction of the evolutionary history of the Enterobacteriaceae.</title>
        <authorList>
            <person name="Plunkett G.III."/>
            <person name="Neeno-Eckwall E.C."/>
            <person name="Glasner J.D."/>
            <person name="Perna N.T."/>
        </authorList>
    </citation>
    <scope>NUCLEOTIDE SEQUENCE [LARGE SCALE GENOMIC DNA]</scope>
    <source>
        <strain evidence="3 4">ATCC 51604</strain>
    </source>
</reference>
<accession>A0A1B7I5Y7</accession>
<feature type="domain" description="YCII-related" evidence="2">
    <location>
        <begin position="8"/>
        <end position="83"/>
    </location>
</feature>
<name>A0A1B7I5Y7_9ENTR</name>
<gene>
    <name evidence="3" type="ORF">M977_00151</name>
</gene>
<comment type="caution">
    <text evidence="3">The sequence shown here is derived from an EMBL/GenBank/DDBJ whole genome shotgun (WGS) entry which is preliminary data.</text>
</comment>
<comment type="similarity">
    <text evidence="1">Belongs to the YciI family.</text>
</comment>
<evidence type="ECO:0000259" key="2">
    <source>
        <dbReference type="Pfam" id="PF03795"/>
    </source>
</evidence>
<dbReference type="PANTHER" id="PTHR37828">
    <property type="entry name" value="GSR2449 PROTEIN"/>
    <property type="match status" value="1"/>
</dbReference>
<dbReference type="InterPro" id="IPR005545">
    <property type="entry name" value="YCII"/>
</dbReference>
<organism evidence="3 4">
    <name type="scientific">Buttiauxella gaviniae ATCC 51604</name>
    <dbReference type="NCBI Taxonomy" id="1354253"/>
    <lineage>
        <taxon>Bacteria</taxon>
        <taxon>Pseudomonadati</taxon>
        <taxon>Pseudomonadota</taxon>
        <taxon>Gammaproteobacteria</taxon>
        <taxon>Enterobacterales</taxon>
        <taxon>Enterobacteriaceae</taxon>
        <taxon>Buttiauxella</taxon>
    </lineage>
</organism>
<dbReference type="SUPFAM" id="SSF54909">
    <property type="entry name" value="Dimeric alpha+beta barrel"/>
    <property type="match status" value="1"/>
</dbReference>
<dbReference type="PATRIC" id="fig|1354253.4.peg.155"/>
<dbReference type="RefSeq" id="WP_064511640.1">
    <property type="nucleotide sequence ID" value="NZ_LXEP01000003.1"/>
</dbReference>
<dbReference type="AlphaFoldDB" id="A0A1B7I5Y7"/>